<dbReference type="RefSeq" id="WP_284136449.1">
    <property type="nucleotide sequence ID" value="NZ_JASJUT010000001.1"/>
</dbReference>
<evidence type="ECO:0000313" key="2">
    <source>
        <dbReference type="Proteomes" id="UP001231915"/>
    </source>
</evidence>
<dbReference type="EMBL" id="JASJUT010000001">
    <property type="protein sequence ID" value="MDK2594268.1"/>
    <property type="molecule type" value="Genomic_DNA"/>
</dbReference>
<dbReference type="Proteomes" id="UP001231915">
    <property type="component" value="Unassembled WGS sequence"/>
</dbReference>
<accession>A0ABT7EGW6</accession>
<reference evidence="1 2" key="1">
    <citation type="submission" date="2023-05" db="EMBL/GenBank/DDBJ databases">
        <title>Pseudoalteromonas ardens sp. nov., Pseudoalteromonas obscura sp. nov., and Pseudoalteromonas umbrosa sp. nov., isolated from the coral Montipora capitata.</title>
        <authorList>
            <person name="Thomas E.M."/>
            <person name="Smith E.M."/>
            <person name="Papke E."/>
            <person name="Shlafstein M.D."/>
            <person name="Oline D.K."/>
            <person name="Videau P."/>
            <person name="Saw J.H."/>
            <person name="Strangman W.K."/>
            <person name="Ushijima B."/>
        </authorList>
    </citation>
    <scope>NUCLEOTIDE SEQUENCE [LARGE SCALE GENOMIC DNA]</scope>
    <source>
        <strain evidence="1 2">P94</strain>
    </source>
</reference>
<comment type="caution">
    <text evidence="1">The sequence shown here is derived from an EMBL/GenBank/DDBJ whole genome shotgun (WGS) entry which is preliminary data.</text>
</comment>
<name>A0ABT7EGW6_9GAMM</name>
<proteinExistence type="predicted"/>
<sequence>MNKIQSLDMLYKGSLLRPCKAISINSDTSAIPFGSSITSYSINLKHTTAALFQLTQSTEQRCFVTFIFYSE</sequence>
<organism evidence="1 2">
    <name type="scientific">Pseudoalteromonas obscura</name>
    <dbReference type="NCBI Taxonomy" id="3048491"/>
    <lineage>
        <taxon>Bacteria</taxon>
        <taxon>Pseudomonadati</taxon>
        <taxon>Pseudomonadota</taxon>
        <taxon>Gammaproteobacteria</taxon>
        <taxon>Alteromonadales</taxon>
        <taxon>Pseudoalteromonadaceae</taxon>
        <taxon>Pseudoalteromonas</taxon>
    </lineage>
</organism>
<gene>
    <name evidence="1" type="ORF">QNM18_04165</name>
</gene>
<protein>
    <submittedName>
        <fullName evidence="1">Uncharacterized protein</fullName>
    </submittedName>
</protein>
<keyword evidence="2" id="KW-1185">Reference proteome</keyword>
<evidence type="ECO:0000313" key="1">
    <source>
        <dbReference type="EMBL" id="MDK2594268.1"/>
    </source>
</evidence>